<comment type="caution">
    <text evidence="1">The sequence shown here is derived from an EMBL/GenBank/DDBJ whole genome shotgun (WGS) entry which is preliminary data.</text>
</comment>
<protein>
    <submittedName>
        <fullName evidence="1">Uncharacterized protein</fullName>
    </submittedName>
</protein>
<proteinExistence type="predicted"/>
<organism evidence="1">
    <name type="scientific">marine sediment metagenome</name>
    <dbReference type="NCBI Taxonomy" id="412755"/>
    <lineage>
        <taxon>unclassified sequences</taxon>
        <taxon>metagenomes</taxon>
        <taxon>ecological metagenomes</taxon>
    </lineage>
</organism>
<name>A0A0F9FEP5_9ZZZZ</name>
<gene>
    <name evidence="1" type="ORF">LCGC14_1960640</name>
</gene>
<sequence>MKCAVKGCDNDVSGESQEFTIVTPEFTTRRVKVCDECHENQTKAKTPLYIPLKEGA</sequence>
<accession>A0A0F9FEP5</accession>
<reference evidence="1" key="1">
    <citation type="journal article" date="2015" name="Nature">
        <title>Complex archaea that bridge the gap between prokaryotes and eukaryotes.</title>
        <authorList>
            <person name="Spang A."/>
            <person name="Saw J.H."/>
            <person name="Jorgensen S.L."/>
            <person name="Zaremba-Niedzwiedzka K."/>
            <person name="Martijn J."/>
            <person name="Lind A.E."/>
            <person name="van Eijk R."/>
            <person name="Schleper C."/>
            <person name="Guy L."/>
            <person name="Ettema T.J."/>
        </authorList>
    </citation>
    <scope>NUCLEOTIDE SEQUENCE</scope>
</reference>
<dbReference type="AlphaFoldDB" id="A0A0F9FEP5"/>
<dbReference type="EMBL" id="LAZR01021582">
    <property type="protein sequence ID" value="KKL84849.1"/>
    <property type="molecule type" value="Genomic_DNA"/>
</dbReference>
<evidence type="ECO:0000313" key="1">
    <source>
        <dbReference type="EMBL" id="KKL84849.1"/>
    </source>
</evidence>